<dbReference type="GO" id="GO:0005829">
    <property type="term" value="C:cytosol"/>
    <property type="evidence" value="ECO:0007669"/>
    <property type="project" value="TreeGrafter"/>
</dbReference>
<evidence type="ECO:0000313" key="5">
    <source>
        <dbReference type="Proteomes" id="UP000198548"/>
    </source>
</evidence>
<dbReference type="AlphaFoldDB" id="A0A1H7TES0"/>
<comment type="similarity">
    <text evidence="1 3">Belongs to the short-chain dehydrogenases/reductases (SDR) family.</text>
</comment>
<dbReference type="InterPro" id="IPR036291">
    <property type="entry name" value="NAD(P)-bd_dom_sf"/>
</dbReference>
<evidence type="ECO:0000313" key="4">
    <source>
        <dbReference type="EMBL" id="SEL83223.1"/>
    </source>
</evidence>
<organism evidence="4 5">
    <name type="scientific">Alkalibacterium putridalgicola</name>
    <dbReference type="NCBI Taxonomy" id="426703"/>
    <lineage>
        <taxon>Bacteria</taxon>
        <taxon>Bacillati</taxon>
        <taxon>Bacillota</taxon>
        <taxon>Bacilli</taxon>
        <taxon>Lactobacillales</taxon>
        <taxon>Carnobacteriaceae</taxon>
        <taxon>Alkalibacterium</taxon>
    </lineage>
</organism>
<reference evidence="4 5" key="1">
    <citation type="submission" date="2016-10" db="EMBL/GenBank/DDBJ databases">
        <authorList>
            <person name="de Groot N.N."/>
        </authorList>
    </citation>
    <scope>NUCLEOTIDE SEQUENCE [LARGE SCALE GENOMIC DNA]</scope>
    <source>
        <strain evidence="4 5">DSM 19182</strain>
    </source>
</reference>
<proteinExistence type="inferred from homology"/>
<dbReference type="PRINTS" id="PR00081">
    <property type="entry name" value="GDHRDH"/>
</dbReference>
<evidence type="ECO:0000256" key="3">
    <source>
        <dbReference type="RuleBase" id="RU000363"/>
    </source>
</evidence>
<dbReference type="EMBL" id="FOBL01000012">
    <property type="protein sequence ID" value="SEL83223.1"/>
    <property type="molecule type" value="Genomic_DNA"/>
</dbReference>
<keyword evidence="2" id="KW-0560">Oxidoreductase</keyword>
<dbReference type="InterPro" id="IPR002347">
    <property type="entry name" value="SDR_fam"/>
</dbReference>
<sequence length="287" mass="31849">MTVTLYPFQKVAYSIYSDNFLFHPILSDPAVVIVAKRGYIWYFDSKKDTVKEEMAMDSKHVVITGAGSGLGASLALKYAEMDYHVTLLGRTFSKLRYVADKMSSDKVSVYTLDVSSHEEVAKVFKEITEDNGDIDVLVNNAGVGVFDDAENISPDSVDQMIDINLKGTIYCTQAVLPRMKERNEGTIIQVISTAGLDGKTSESVYCASKFGARGFTESIIKELDDTDIHVLAAYMGGMKTSFWDDIYSKEEIQHLMDPDDVADIILANVKARKNLTVPEIVIKNHLT</sequence>
<dbReference type="Proteomes" id="UP000198548">
    <property type="component" value="Unassembled WGS sequence"/>
</dbReference>
<dbReference type="PANTHER" id="PTHR42901">
    <property type="entry name" value="ALCOHOL DEHYDROGENASE"/>
    <property type="match status" value="1"/>
</dbReference>
<dbReference type="Pfam" id="PF00106">
    <property type="entry name" value="adh_short"/>
    <property type="match status" value="1"/>
</dbReference>
<dbReference type="STRING" id="426703.SAMN04488100_11214"/>
<name>A0A1H7TES0_9LACT</name>
<dbReference type="SUPFAM" id="SSF51735">
    <property type="entry name" value="NAD(P)-binding Rossmann-fold domains"/>
    <property type="match status" value="1"/>
</dbReference>
<dbReference type="PRINTS" id="PR00080">
    <property type="entry name" value="SDRFAMILY"/>
</dbReference>
<protein>
    <submittedName>
        <fullName evidence="4">Short-chain dehydrogenase</fullName>
    </submittedName>
</protein>
<dbReference type="PANTHER" id="PTHR42901:SF1">
    <property type="entry name" value="ALCOHOL DEHYDROGENASE"/>
    <property type="match status" value="1"/>
</dbReference>
<dbReference type="GO" id="GO:0016491">
    <property type="term" value="F:oxidoreductase activity"/>
    <property type="evidence" value="ECO:0007669"/>
    <property type="project" value="UniProtKB-KW"/>
</dbReference>
<evidence type="ECO:0000256" key="1">
    <source>
        <dbReference type="ARBA" id="ARBA00006484"/>
    </source>
</evidence>
<gene>
    <name evidence="4" type="ORF">SAMN04488100_11214</name>
</gene>
<evidence type="ECO:0000256" key="2">
    <source>
        <dbReference type="ARBA" id="ARBA00023002"/>
    </source>
</evidence>
<accession>A0A1H7TES0</accession>
<dbReference type="Gene3D" id="3.40.50.720">
    <property type="entry name" value="NAD(P)-binding Rossmann-like Domain"/>
    <property type="match status" value="1"/>
</dbReference>
<dbReference type="CDD" id="cd05233">
    <property type="entry name" value="SDR_c"/>
    <property type="match status" value="1"/>
</dbReference>